<name>A0ABR1JYY0_9AGAR</name>
<feature type="domain" description="Heterokaryon incompatibility" evidence="1">
    <location>
        <begin position="27"/>
        <end position="114"/>
    </location>
</feature>
<reference evidence="2 3" key="1">
    <citation type="submission" date="2024-01" db="EMBL/GenBank/DDBJ databases">
        <title>A draft genome for the cacao thread blight pathogen Marasmiellus scandens.</title>
        <authorList>
            <person name="Baruah I.K."/>
            <person name="Leung J."/>
            <person name="Bukari Y."/>
            <person name="Amoako-Attah I."/>
            <person name="Meinhardt L.W."/>
            <person name="Bailey B.A."/>
            <person name="Cohen S.P."/>
        </authorList>
    </citation>
    <scope>NUCLEOTIDE SEQUENCE [LARGE SCALE GENOMIC DNA]</scope>
    <source>
        <strain evidence="2 3">GH-19</strain>
    </source>
</reference>
<comment type="caution">
    <text evidence="2">The sequence shown here is derived from an EMBL/GenBank/DDBJ whole genome shotgun (WGS) entry which is preliminary data.</text>
</comment>
<organism evidence="2 3">
    <name type="scientific">Marasmiellus scandens</name>
    <dbReference type="NCBI Taxonomy" id="2682957"/>
    <lineage>
        <taxon>Eukaryota</taxon>
        <taxon>Fungi</taxon>
        <taxon>Dikarya</taxon>
        <taxon>Basidiomycota</taxon>
        <taxon>Agaricomycotina</taxon>
        <taxon>Agaricomycetes</taxon>
        <taxon>Agaricomycetidae</taxon>
        <taxon>Agaricales</taxon>
        <taxon>Marasmiineae</taxon>
        <taxon>Omphalotaceae</taxon>
        <taxon>Marasmiellus</taxon>
    </lineage>
</organism>
<accession>A0ABR1JYY0</accession>
<dbReference type="PANTHER" id="PTHR10622:SF10">
    <property type="entry name" value="HET DOMAIN-CONTAINING PROTEIN"/>
    <property type="match status" value="1"/>
</dbReference>
<dbReference type="InterPro" id="IPR010730">
    <property type="entry name" value="HET"/>
</dbReference>
<gene>
    <name evidence="2" type="ORF">VKT23_003452</name>
</gene>
<evidence type="ECO:0000313" key="3">
    <source>
        <dbReference type="Proteomes" id="UP001498398"/>
    </source>
</evidence>
<dbReference type="PANTHER" id="PTHR10622">
    <property type="entry name" value="HET DOMAIN-CONTAINING PROTEIN"/>
    <property type="match status" value="1"/>
</dbReference>
<dbReference type="Pfam" id="PF06985">
    <property type="entry name" value="HET"/>
    <property type="match status" value="1"/>
</dbReference>
<sequence>MLTPQFMRLLHTTTLRLKEFSSCVPPYAILSHTWEDDEVLFRDIQYAVPEMKTRKAGYRKIENACKRAHESGFDYIWIDTCCIDKESSAELSEAINSMYEYYAKAEVCYVYLSDLPDGANPRDDGAAFSQCRWFTRGWTLQELLAPENLVFFTQSWLEVGNKNQLADIIASITGVTIDVLLGGDCSTISIARRMSWAAYRQTTREEDRAYSLMGIFGVHIPPLYGEGGSNAFMRLQ</sequence>
<proteinExistence type="predicted"/>
<dbReference type="EMBL" id="JBANRG010000003">
    <property type="protein sequence ID" value="KAK7468953.1"/>
    <property type="molecule type" value="Genomic_DNA"/>
</dbReference>
<protein>
    <recommendedName>
        <fullName evidence="1">Heterokaryon incompatibility domain-containing protein</fullName>
    </recommendedName>
</protein>
<evidence type="ECO:0000259" key="1">
    <source>
        <dbReference type="Pfam" id="PF06985"/>
    </source>
</evidence>
<dbReference type="Proteomes" id="UP001498398">
    <property type="component" value="Unassembled WGS sequence"/>
</dbReference>
<evidence type="ECO:0000313" key="2">
    <source>
        <dbReference type="EMBL" id="KAK7468953.1"/>
    </source>
</evidence>
<keyword evidence="3" id="KW-1185">Reference proteome</keyword>